<dbReference type="NCBIfam" id="TIGR00370">
    <property type="entry name" value="5-oxoprolinase subunit PxpB"/>
    <property type="match status" value="1"/>
</dbReference>
<dbReference type="Gene3D" id="3.30.1360.40">
    <property type="match status" value="1"/>
</dbReference>
<evidence type="ECO:0000313" key="5">
    <source>
        <dbReference type="EMBL" id="SDD34610.1"/>
    </source>
</evidence>
<dbReference type="InterPro" id="IPR010016">
    <property type="entry name" value="PxpB"/>
</dbReference>
<dbReference type="InterPro" id="IPR003833">
    <property type="entry name" value="CT_C_D"/>
</dbReference>
<sequence>MTERRLKPQFEPLGEAALLLRFGDALDAGLSAAVQRLTGLLAQQPAEGVVDLVPSYSALAVHFDPLRTDLDSVAAWVRGRLREHDPAHSRPLPLPLRPIEIPVCYGGDYGPDLTDVAAHASLSESEVIALHTRPEYTVAMIGFLPGFPYLLGMDPKLGMPRLATPRPQVRAGAVGIGGAQTGIYPQESPGGWRLIGRTPEALFDARRNPPSLLKPGDRVRFVAISPADFKRLQREVDA</sequence>
<protein>
    <submittedName>
        <fullName evidence="5">Inhibitor of KinA</fullName>
    </submittedName>
</protein>
<name>A0A1G6TZR7_9GAMM</name>
<dbReference type="STRING" id="265719.SAMN04488509_10293"/>
<dbReference type="GO" id="GO:0016787">
    <property type="term" value="F:hydrolase activity"/>
    <property type="evidence" value="ECO:0007669"/>
    <property type="project" value="UniProtKB-KW"/>
</dbReference>
<dbReference type="OrthoDB" id="9778567at2"/>
<dbReference type="SUPFAM" id="SSF160467">
    <property type="entry name" value="PH0987 N-terminal domain-like"/>
    <property type="match status" value="1"/>
</dbReference>
<organism evidence="5 6">
    <name type="scientific">Aquimonas voraii</name>
    <dbReference type="NCBI Taxonomy" id="265719"/>
    <lineage>
        <taxon>Bacteria</taxon>
        <taxon>Pseudomonadati</taxon>
        <taxon>Pseudomonadota</taxon>
        <taxon>Gammaproteobacteria</taxon>
        <taxon>Lysobacterales</taxon>
        <taxon>Lysobacteraceae</taxon>
        <taxon>Aquimonas</taxon>
    </lineage>
</organism>
<keyword evidence="3" id="KW-0067">ATP-binding</keyword>
<dbReference type="SUPFAM" id="SSF50891">
    <property type="entry name" value="Cyclophilin-like"/>
    <property type="match status" value="1"/>
</dbReference>
<dbReference type="AlphaFoldDB" id="A0A1G6TZR7"/>
<evidence type="ECO:0000256" key="2">
    <source>
        <dbReference type="ARBA" id="ARBA00022801"/>
    </source>
</evidence>
<keyword evidence="6" id="KW-1185">Reference proteome</keyword>
<dbReference type="RefSeq" id="WP_091239690.1">
    <property type="nucleotide sequence ID" value="NZ_FNAG01000002.1"/>
</dbReference>
<dbReference type="Pfam" id="PF02682">
    <property type="entry name" value="CT_C_D"/>
    <property type="match status" value="1"/>
</dbReference>
<dbReference type="GO" id="GO:0005524">
    <property type="term" value="F:ATP binding"/>
    <property type="evidence" value="ECO:0007669"/>
    <property type="project" value="UniProtKB-KW"/>
</dbReference>
<dbReference type="Gene3D" id="2.40.100.10">
    <property type="entry name" value="Cyclophilin-like"/>
    <property type="match status" value="1"/>
</dbReference>
<feature type="domain" description="Carboxyltransferase" evidence="4">
    <location>
        <begin position="8"/>
        <end position="213"/>
    </location>
</feature>
<keyword evidence="1" id="KW-0547">Nucleotide-binding</keyword>
<accession>A0A1G6TZR7</accession>
<dbReference type="PANTHER" id="PTHR34698">
    <property type="entry name" value="5-OXOPROLINASE SUBUNIT B"/>
    <property type="match status" value="1"/>
</dbReference>
<keyword evidence="2" id="KW-0378">Hydrolase</keyword>
<dbReference type="Proteomes" id="UP000199603">
    <property type="component" value="Unassembled WGS sequence"/>
</dbReference>
<dbReference type="PANTHER" id="PTHR34698:SF2">
    <property type="entry name" value="5-OXOPROLINASE SUBUNIT B"/>
    <property type="match status" value="1"/>
</dbReference>
<evidence type="ECO:0000256" key="1">
    <source>
        <dbReference type="ARBA" id="ARBA00022741"/>
    </source>
</evidence>
<evidence type="ECO:0000259" key="4">
    <source>
        <dbReference type="SMART" id="SM00796"/>
    </source>
</evidence>
<dbReference type="SMART" id="SM00796">
    <property type="entry name" value="AHS1"/>
    <property type="match status" value="1"/>
</dbReference>
<evidence type="ECO:0000313" key="6">
    <source>
        <dbReference type="Proteomes" id="UP000199603"/>
    </source>
</evidence>
<dbReference type="InterPro" id="IPR029000">
    <property type="entry name" value="Cyclophilin-like_dom_sf"/>
</dbReference>
<gene>
    <name evidence="5" type="ORF">SAMN04488509_10293</name>
</gene>
<dbReference type="EMBL" id="FNAG01000002">
    <property type="protein sequence ID" value="SDD34610.1"/>
    <property type="molecule type" value="Genomic_DNA"/>
</dbReference>
<reference evidence="5 6" key="1">
    <citation type="submission" date="2016-10" db="EMBL/GenBank/DDBJ databases">
        <authorList>
            <person name="de Groot N.N."/>
        </authorList>
    </citation>
    <scope>NUCLEOTIDE SEQUENCE [LARGE SCALE GENOMIC DNA]</scope>
    <source>
        <strain evidence="5 6">DSM 16957</strain>
    </source>
</reference>
<evidence type="ECO:0000256" key="3">
    <source>
        <dbReference type="ARBA" id="ARBA00022840"/>
    </source>
</evidence>
<proteinExistence type="predicted"/>